<dbReference type="GO" id="GO:0008270">
    <property type="term" value="F:zinc ion binding"/>
    <property type="evidence" value="ECO:0007669"/>
    <property type="project" value="InterPro"/>
</dbReference>
<keyword evidence="2" id="KW-0540">Nuclease</keyword>
<accession>A0A2W4TP01</accession>
<dbReference type="Gene3D" id="1.10.30.50">
    <property type="match status" value="1"/>
</dbReference>
<proteinExistence type="predicted"/>
<evidence type="ECO:0000259" key="1">
    <source>
        <dbReference type="SMART" id="SM00507"/>
    </source>
</evidence>
<dbReference type="GO" id="GO:0003676">
    <property type="term" value="F:nucleic acid binding"/>
    <property type="evidence" value="ECO:0007669"/>
    <property type="project" value="InterPro"/>
</dbReference>
<dbReference type="Pfam" id="PF01844">
    <property type="entry name" value="HNH"/>
    <property type="match status" value="1"/>
</dbReference>
<dbReference type="InterPro" id="IPR003615">
    <property type="entry name" value="HNH_nuc"/>
</dbReference>
<dbReference type="SMART" id="SM00507">
    <property type="entry name" value="HNHc"/>
    <property type="match status" value="1"/>
</dbReference>
<dbReference type="PANTHER" id="PTHR33877">
    <property type="entry name" value="SLL1193 PROTEIN"/>
    <property type="match status" value="1"/>
</dbReference>
<dbReference type="PANTHER" id="PTHR33877:SF2">
    <property type="entry name" value="OS07G0170200 PROTEIN"/>
    <property type="match status" value="1"/>
</dbReference>
<reference evidence="3" key="1">
    <citation type="submission" date="2018-04" db="EMBL/GenBank/DDBJ databases">
        <authorList>
            <person name="Cornet L."/>
        </authorList>
    </citation>
    <scope>NUCLEOTIDE SEQUENCE [LARGE SCALE GENOMIC DNA]</scope>
</reference>
<comment type="caution">
    <text evidence="2">The sequence shown here is derived from an EMBL/GenBank/DDBJ whole genome shotgun (WGS) entry which is preliminary data.</text>
</comment>
<reference evidence="2 3" key="2">
    <citation type="submission" date="2018-06" db="EMBL/GenBank/DDBJ databases">
        <title>Metagenomic assembly of (sub)arctic Cyanobacteria and their associated microbiome from non-axenic cultures.</title>
        <authorList>
            <person name="Baurain D."/>
        </authorList>
    </citation>
    <scope>NUCLEOTIDE SEQUENCE [LARGE SCALE GENOMIC DNA]</scope>
    <source>
        <strain evidence="2">ULC129bin1</strain>
    </source>
</reference>
<evidence type="ECO:0000313" key="3">
    <source>
        <dbReference type="Proteomes" id="UP000249354"/>
    </source>
</evidence>
<gene>
    <name evidence="2" type="ORF">DCF25_22310</name>
</gene>
<evidence type="ECO:0000313" key="2">
    <source>
        <dbReference type="EMBL" id="PZO08410.1"/>
    </source>
</evidence>
<dbReference type="AlphaFoldDB" id="A0A2W4TP01"/>
<dbReference type="GO" id="GO:0004519">
    <property type="term" value="F:endonuclease activity"/>
    <property type="evidence" value="ECO:0007669"/>
    <property type="project" value="UniProtKB-KW"/>
</dbReference>
<keyword evidence="2" id="KW-0378">Hydrolase</keyword>
<dbReference type="InterPro" id="IPR052892">
    <property type="entry name" value="NA-targeting_endonuclease"/>
</dbReference>
<dbReference type="CDD" id="cd00085">
    <property type="entry name" value="HNHc"/>
    <property type="match status" value="1"/>
</dbReference>
<protein>
    <submittedName>
        <fullName evidence="2">HNH endonuclease</fullName>
    </submittedName>
</protein>
<name>A0A2W4TP01_9CYAN</name>
<dbReference type="EMBL" id="QBMC01000280">
    <property type="protein sequence ID" value="PZO08410.1"/>
    <property type="molecule type" value="Genomic_DNA"/>
</dbReference>
<dbReference type="InterPro" id="IPR002711">
    <property type="entry name" value="HNH"/>
</dbReference>
<keyword evidence="2" id="KW-0255">Endonuclease</keyword>
<sequence length="83" mass="9523">MLQVRQAAEKRVKTIPSIRWQVFQRDDWRCVSCGKGSPHGAILQVDHIIPRSKGGKDALENYQTLCNLCNLGKSNRDDTDLRW</sequence>
<organism evidence="2 3">
    <name type="scientific">Leptolyngbya foveolarum</name>
    <dbReference type="NCBI Taxonomy" id="47253"/>
    <lineage>
        <taxon>Bacteria</taxon>
        <taxon>Bacillati</taxon>
        <taxon>Cyanobacteriota</taxon>
        <taxon>Cyanophyceae</taxon>
        <taxon>Leptolyngbyales</taxon>
        <taxon>Leptolyngbyaceae</taxon>
        <taxon>Leptolyngbya group</taxon>
        <taxon>Leptolyngbya</taxon>
    </lineage>
</organism>
<dbReference type="Proteomes" id="UP000249354">
    <property type="component" value="Unassembled WGS sequence"/>
</dbReference>
<feature type="domain" description="HNH nuclease" evidence="1">
    <location>
        <begin position="17"/>
        <end position="71"/>
    </location>
</feature>